<reference evidence="2 3" key="1">
    <citation type="journal article" date="2017" name="Int. J. Parasitol.">
        <title>The genome of the protozoan parasite Cystoisospora suis and a reverse vaccinology approach to identify vaccine candidates.</title>
        <authorList>
            <person name="Palmieri N."/>
            <person name="Shrestha A."/>
            <person name="Ruttkowski B."/>
            <person name="Beck T."/>
            <person name="Vogl C."/>
            <person name="Tomley F."/>
            <person name="Blake D.P."/>
            <person name="Joachim A."/>
        </authorList>
    </citation>
    <scope>NUCLEOTIDE SEQUENCE [LARGE SCALE GENOMIC DNA]</scope>
    <source>
        <strain evidence="2 3">Wien I</strain>
    </source>
</reference>
<name>A0A2C6KNU4_9APIC</name>
<evidence type="ECO:0000256" key="1">
    <source>
        <dbReference type="SAM" id="MobiDB-lite"/>
    </source>
</evidence>
<feature type="compositionally biased region" description="Pro residues" evidence="1">
    <location>
        <begin position="72"/>
        <end position="81"/>
    </location>
</feature>
<gene>
    <name evidence="2" type="ORF">CSUI_003993</name>
</gene>
<dbReference type="AlphaFoldDB" id="A0A2C6KNU4"/>
<evidence type="ECO:0000313" key="2">
    <source>
        <dbReference type="EMBL" id="PHJ22160.1"/>
    </source>
</evidence>
<dbReference type="RefSeq" id="XP_067923837.1">
    <property type="nucleotide sequence ID" value="XM_068064188.1"/>
</dbReference>
<dbReference type="EMBL" id="MIGC01001797">
    <property type="protein sequence ID" value="PHJ22160.1"/>
    <property type="molecule type" value="Genomic_DNA"/>
</dbReference>
<dbReference type="Proteomes" id="UP000221165">
    <property type="component" value="Unassembled WGS sequence"/>
</dbReference>
<dbReference type="GeneID" id="94427399"/>
<dbReference type="OrthoDB" id="373479at2759"/>
<dbReference type="VEuPathDB" id="ToxoDB:CSUI_003993"/>
<keyword evidence="3" id="KW-1185">Reference proteome</keyword>
<sequence>MAGFRIRPPGTRHAFPRLGVYRTIMFRRMNLPNWPPDGASPLHPIEPWGRQFVVFNAHETAAPSDSSTQPRGPFPRLPPVVEPTDDAKTRAARGDSLLSAVREKQTHLPSPAKTVMCVMDYARRPLMFLCHEDFKTFKKNLPRLKEQLQIFKQKLRPNMIHEKYDLRRQLLPYKQYAMQRLKTGEHDGHGIIRGTIREKKT</sequence>
<protein>
    <submittedName>
        <fullName evidence="2">Uncharacterized protein</fullName>
    </submittedName>
</protein>
<evidence type="ECO:0000313" key="3">
    <source>
        <dbReference type="Proteomes" id="UP000221165"/>
    </source>
</evidence>
<feature type="region of interest" description="Disordered" evidence="1">
    <location>
        <begin position="61"/>
        <end position="86"/>
    </location>
</feature>
<comment type="caution">
    <text evidence="2">The sequence shown here is derived from an EMBL/GenBank/DDBJ whole genome shotgun (WGS) entry which is preliminary data.</text>
</comment>
<proteinExistence type="predicted"/>
<accession>A0A2C6KNU4</accession>
<organism evidence="2 3">
    <name type="scientific">Cystoisospora suis</name>
    <dbReference type="NCBI Taxonomy" id="483139"/>
    <lineage>
        <taxon>Eukaryota</taxon>
        <taxon>Sar</taxon>
        <taxon>Alveolata</taxon>
        <taxon>Apicomplexa</taxon>
        <taxon>Conoidasida</taxon>
        <taxon>Coccidia</taxon>
        <taxon>Eucoccidiorida</taxon>
        <taxon>Eimeriorina</taxon>
        <taxon>Sarcocystidae</taxon>
        <taxon>Cystoisospora</taxon>
    </lineage>
</organism>